<dbReference type="AlphaFoldDB" id="A0A238JCW3"/>
<dbReference type="OrthoDB" id="7875865at2"/>
<evidence type="ECO:0000256" key="1">
    <source>
        <dbReference type="SAM" id="MobiDB-lite"/>
    </source>
</evidence>
<dbReference type="RefSeq" id="WP_099245950.1">
    <property type="nucleotide sequence ID" value="NZ_FXXP01000002.1"/>
</dbReference>
<dbReference type="EMBL" id="FXXP01000002">
    <property type="protein sequence ID" value="SMX28540.1"/>
    <property type="molecule type" value="Genomic_DNA"/>
</dbReference>
<feature type="compositionally biased region" description="Acidic residues" evidence="1">
    <location>
        <begin position="66"/>
        <end position="90"/>
    </location>
</feature>
<organism evidence="2 3">
    <name type="scientific">Pelagimonas phthalicica</name>
    <dbReference type="NCBI Taxonomy" id="1037362"/>
    <lineage>
        <taxon>Bacteria</taxon>
        <taxon>Pseudomonadati</taxon>
        <taxon>Pseudomonadota</taxon>
        <taxon>Alphaproteobacteria</taxon>
        <taxon>Rhodobacterales</taxon>
        <taxon>Roseobacteraceae</taxon>
        <taxon>Pelagimonas</taxon>
    </lineage>
</organism>
<dbReference type="Proteomes" id="UP000225972">
    <property type="component" value="Unassembled WGS sequence"/>
</dbReference>
<feature type="region of interest" description="Disordered" evidence="1">
    <location>
        <begin position="60"/>
        <end position="114"/>
    </location>
</feature>
<accession>A0A238JCW3</accession>
<name>A0A238JCW3_9RHOB</name>
<protein>
    <submittedName>
        <fullName evidence="2">Uncharacterized protein</fullName>
    </submittedName>
</protein>
<keyword evidence="3" id="KW-1185">Reference proteome</keyword>
<gene>
    <name evidence="2" type="ORF">TRP8649_02665</name>
</gene>
<proteinExistence type="predicted"/>
<sequence>MSDLKQALLDAKYIDMVSLADFVVRDCGLPDADEDGNLLPQANEIAAALFRWAAGAEAMDAPVVGEETDEGAGEAEEADDPSFEEYDENGDPQVSVEEAEQREAEIQAQAEETS</sequence>
<evidence type="ECO:0000313" key="3">
    <source>
        <dbReference type="Proteomes" id="UP000225972"/>
    </source>
</evidence>
<reference evidence="3" key="1">
    <citation type="submission" date="2017-05" db="EMBL/GenBank/DDBJ databases">
        <authorList>
            <person name="Rodrigo-Torres L."/>
            <person name="Arahal R. D."/>
            <person name="Lucena T."/>
        </authorList>
    </citation>
    <scope>NUCLEOTIDE SEQUENCE [LARGE SCALE GENOMIC DNA]</scope>
    <source>
        <strain evidence="3">CECT 8649</strain>
    </source>
</reference>
<evidence type="ECO:0000313" key="2">
    <source>
        <dbReference type="EMBL" id="SMX28540.1"/>
    </source>
</evidence>